<evidence type="ECO:0000313" key="9">
    <source>
        <dbReference type="EMBL" id="RAO73063.1"/>
    </source>
</evidence>
<protein>
    <recommendedName>
        <fullName evidence="8">Cation efflux protein transmembrane domain-containing protein</fullName>
    </recommendedName>
</protein>
<dbReference type="STRING" id="1196081.A0A364LBC7"/>
<feature type="transmembrane region" description="Helical" evidence="7">
    <location>
        <begin position="759"/>
        <end position="778"/>
    </location>
</feature>
<dbReference type="GO" id="GO:0016020">
    <property type="term" value="C:membrane"/>
    <property type="evidence" value="ECO:0007669"/>
    <property type="project" value="UniProtKB-SubCell"/>
</dbReference>
<keyword evidence="10" id="KW-1185">Reference proteome</keyword>
<evidence type="ECO:0000256" key="2">
    <source>
        <dbReference type="ARBA" id="ARBA00022448"/>
    </source>
</evidence>
<dbReference type="GO" id="GO:0098771">
    <property type="term" value="P:inorganic ion homeostasis"/>
    <property type="evidence" value="ECO:0007669"/>
    <property type="project" value="UniProtKB-ARBA"/>
</dbReference>
<feature type="transmembrane region" description="Helical" evidence="7">
    <location>
        <begin position="402"/>
        <end position="423"/>
    </location>
</feature>
<feature type="domain" description="Cation efflux protein transmembrane" evidence="8">
    <location>
        <begin position="301"/>
        <end position="489"/>
    </location>
</feature>
<dbReference type="Pfam" id="PF01545">
    <property type="entry name" value="Cation_efflux"/>
    <property type="match status" value="1"/>
</dbReference>
<feature type="transmembrane region" description="Helical" evidence="7">
    <location>
        <begin position="443"/>
        <end position="464"/>
    </location>
</feature>
<evidence type="ECO:0000256" key="5">
    <source>
        <dbReference type="ARBA" id="ARBA00023136"/>
    </source>
</evidence>
<evidence type="ECO:0000256" key="3">
    <source>
        <dbReference type="ARBA" id="ARBA00022692"/>
    </source>
</evidence>
<evidence type="ECO:0000313" key="10">
    <source>
        <dbReference type="Proteomes" id="UP000249363"/>
    </source>
</evidence>
<dbReference type="FunFam" id="1.20.1510.10:FF:000005">
    <property type="entry name" value="Putative Cation diffusion facilitator 1"/>
    <property type="match status" value="1"/>
</dbReference>
<dbReference type="InterPro" id="IPR058533">
    <property type="entry name" value="Cation_efflux_TM"/>
</dbReference>
<dbReference type="GO" id="GO:0030003">
    <property type="term" value="P:intracellular monoatomic cation homeostasis"/>
    <property type="evidence" value="ECO:0007669"/>
    <property type="project" value="UniProtKB-ARBA"/>
</dbReference>
<comment type="subcellular location">
    <subcellularLocation>
        <location evidence="1">Membrane</location>
        <topology evidence="1">Multi-pass membrane protein</topology>
    </subcellularLocation>
</comment>
<feature type="region of interest" description="Disordered" evidence="6">
    <location>
        <begin position="231"/>
        <end position="289"/>
    </location>
</feature>
<evidence type="ECO:0000256" key="1">
    <source>
        <dbReference type="ARBA" id="ARBA00004141"/>
    </source>
</evidence>
<dbReference type="PANTHER" id="PTHR43840:SF4">
    <property type="entry name" value="CDF DIVALENT METAL CATION TRANSPORTER (EUROFUNG)"/>
    <property type="match status" value="1"/>
</dbReference>
<feature type="transmembrane region" description="Helical" evidence="7">
    <location>
        <begin position="326"/>
        <end position="347"/>
    </location>
</feature>
<dbReference type="RefSeq" id="XP_040737577.1">
    <property type="nucleotide sequence ID" value="XM_040881951.1"/>
</dbReference>
<evidence type="ECO:0000259" key="8">
    <source>
        <dbReference type="Pfam" id="PF01545"/>
    </source>
</evidence>
<dbReference type="Gene3D" id="1.20.1510.10">
    <property type="entry name" value="Cation efflux protein transmembrane domain"/>
    <property type="match status" value="1"/>
</dbReference>
<accession>A0A364LBC7</accession>
<dbReference type="GO" id="GO:0008324">
    <property type="term" value="F:monoatomic cation transmembrane transporter activity"/>
    <property type="evidence" value="ECO:0007669"/>
    <property type="project" value="InterPro"/>
</dbReference>
<dbReference type="SUPFAM" id="SSF161111">
    <property type="entry name" value="Cation efflux protein transmembrane domain-like"/>
    <property type="match status" value="1"/>
</dbReference>
<keyword evidence="4 7" id="KW-1133">Transmembrane helix</keyword>
<sequence>MSALICLPAEIVGLIVSFLPNRDIKNLRLTCPTLSQRAQLRLSRVFLSANPRNIEVFRAIAEHEEFRHSIIEIIWDDARLIEHAPERRLDLLDGEDWAQWGDLPNTYEGIPWWFEESYESNVLDRGSSKRMQETDPSIHVSWKHYQHLLQQQRTVLESDDDVKAFRSDYYTPPEELSKLRKPVREYYERMNYLVSRCSFVDRLLDSSIARDLLEDYDRFWATNRRSHLHPITEEPLSTSPGHERAQPIISTSESQETDRAHRQLNERTPLLLSSDDADEMMENTQSSKEQDSRRIVMTAVYINLVANLILLISKIIVTLMTSSVSVLASLVDAALDFLSTAIVWSTTRLTVRRDRFRYPVGRQRLEPLGVLIFAVVMITSFVQVGILSLQRLAGEDHNLIKLTVPALIIMASTVAIKGLCWLWCRRINNSNVQALAQDAMTDVVFNIFSIIFPLIGTFTNTWWLDPLGGLLLSFYVIANWASTANEHIAHLTGAAASPSDRSVLLYIVMRFANCIRWIQNLEAYYSGDRLNEASYSAYYDANRLHRKAASTCFASSTAFALVEYYSVRVPAPDFDLLSDFEPVVGLGVGFELKVEPGPDPGSVADDDLVGALAGAGFLSGALFVLALADELWQLAPGTLLNVKSVSSRVCFFGLGCVLSSAFCLFLCEVELVPGLRLGLGLGPRRESEREWEPEMTLELELELLMFVVVRVLLQVEVGDEVLNEPVATLTTDELALKPELGGKLELQYEVEQHLSLETTMVAVVLEAIVSVFVLVGLFELELKTLKNYHVSPVVY</sequence>
<comment type="caution">
    <text evidence="9">The sequence shown here is derived from an EMBL/GenBank/DDBJ whole genome shotgun (WGS) entry which is preliminary data.</text>
</comment>
<evidence type="ECO:0000256" key="4">
    <source>
        <dbReference type="ARBA" id="ARBA00022989"/>
    </source>
</evidence>
<keyword evidence="3 7" id="KW-0812">Transmembrane</keyword>
<feature type="transmembrane region" description="Helical" evidence="7">
    <location>
        <begin position="368"/>
        <end position="390"/>
    </location>
</feature>
<dbReference type="EMBL" id="MIKG01000022">
    <property type="protein sequence ID" value="RAO73063.1"/>
    <property type="molecule type" value="Genomic_DNA"/>
</dbReference>
<evidence type="ECO:0000256" key="7">
    <source>
        <dbReference type="SAM" id="Phobius"/>
    </source>
</evidence>
<feature type="compositionally biased region" description="Basic and acidic residues" evidence="6">
    <location>
        <begin position="256"/>
        <end position="265"/>
    </location>
</feature>
<keyword evidence="5 7" id="KW-0472">Membrane</keyword>
<dbReference type="InterPro" id="IPR050291">
    <property type="entry name" value="CDF_Transporter"/>
</dbReference>
<dbReference type="OrthoDB" id="78296at2759"/>
<evidence type="ECO:0000256" key="6">
    <source>
        <dbReference type="SAM" id="MobiDB-lite"/>
    </source>
</evidence>
<reference evidence="9 10" key="1">
    <citation type="journal article" date="2017" name="Biotechnol. Biofuels">
        <title>Differential beta-glucosidase expression as a function of carbon source availability in Talaromyces amestolkiae: a genomic and proteomic approach.</title>
        <authorList>
            <person name="de Eugenio L.I."/>
            <person name="Mendez-Liter J.A."/>
            <person name="Nieto-Dominguez M."/>
            <person name="Alonso L."/>
            <person name="Gil-Munoz J."/>
            <person name="Barriuso J."/>
            <person name="Prieto A."/>
            <person name="Martinez M.J."/>
        </authorList>
    </citation>
    <scope>NUCLEOTIDE SEQUENCE [LARGE SCALE GENOMIC DNA]</scope>
    <source>
        <strain evidence="9 10">CIB</strain>
    </source>
</reference>
<feature type="transmembrane region" description="Helical" evidence="7">
    <location>
        <begin position="608"/>
        <end position="628"/>
    </location>
</feature>
<gene>
    <name evidence="9" type="ORF">BHQ10_009075</name>
</gene>
<feature type="transmembrane region" description="Helical" evidence="7">
    <location>
        <begin position="649"/>
        <end position="672"/>
    </location>
</feature>
<feature type="transmembrane region" description="Helical" evidence="7">
    <location>
        <begin position="295"/>
        <end position="320"/>
    </location>
</feature>
<proteinExistence type="predicted"/>
<dbReference type="Proteomes" id="UP000249363">
    <property type="component" value="Unassembled WGS sequence"/>
</dbReference>
<dbReference type="PANTHER" id="PTHR43840">
    <property type="entry name" value="MITOCHONDRIAL METAL TRANSPORTER 1-RELATED"/>
    <property type="match status" value="1"/>
</dbReference>
<organism evidence="9 10">
    <name type="scientific">Talaromyces amestolkiae</name>
    <dbReference type="NCBI Taxonomy" id="1196081"/>
    <lineage>
        <taxon>Eukaryota</taxon>
        <taxon>Fungi</taxon>
        <taxon>Dikarya</taxon>
        <taxon>Ascomycota</taxon>
        <taxon>Pezizomycotina</taxon>
        <taxon>Eurotiomycetes</taxon>
        <taxon>Eurotiomycetidae</taxon>
        <taxon>Eurotiales</taxon>
        <taxon>Trichocomaceae</taxon>
        <taxon>Talaromyces</taxon>
        <taxon>Talaromyces sect. Talaromyces</taxon>
    </lineage>
</organism>
<name>A0A364LBC7_TALAM</name>
<dbReference type="InterPro" id="IPR027469">
    <property type="entry name" value="Cation_efflux_TMD_sf"/>
</dbReference>
<dbReference type="AlphaFoldDB" id="A0A364LBC7"/>
<keyword evidence="2" id="KW-0813">Transport</keyword>
<dbReference type="GeneID" id="63798289"/>